<dbReference type="GO" id="GO:0003677">
    <property type="term" value="F:DNA binding"/>
    <property type="evidence" value="ECO:0007669"/>
    <property type="project" value="InterPro"/>
</dbReference>
<dbReference type="SUPFAM" id="SSF48452">
    <property type="entry name" value="TPR-like"/>
    <property type="match status" value="1"/>
</dbReference>
<comment type="caution">
    <text evidence="3">The sequence shown here is derived from an EMBL/GenBank/DDBJ whole genome shotgun (WGS) entry which is preliminary data.</text>
</comment>
<evidence type="ECO:0000313" key="3">
    <source>
        <dbReference type="EMBL" id="PWK15976.1"/>
    </source>
</evidence>
<keyword evidence="1" id="KW-0175">Coiled coil</keyword>
<reference evidence="3 4" key="1">
    <citation type="submission" date="2018-05" db="EMBL/GenBank/DDBJ databases">
        <title>Genomic Encyclopedia of Type Strains, Phase IV (KMG-IV): sequencing the most valuable type-strain genomes for metagenomic binning, comparative biology and taxonomic classification.</title>
        <authorList>
            <person name="Goeker M."/>
        </authorList>
    </citation>
    <scope>NUCLEOTIDE SEQUENCE [LARGE SCALE GENOMIC DNA]</scope>
    <source>
        <strain evidence="3 4">DSM 18773</strain>
    </source>
</reference>
<dbReference type="RefSeq" id="WP_109686331.1">
    <property type="nucleotide sequence ID" value="NZ_QGGL01000002.1"/>
</dbReference>
<dbReference type="EMBL" id="QGGL01000002">
    <property type="protein sequence ID" value="PWK15976.1"/>
    <property type="molecule type" value="Genomic_DNA"/>
</dbReference>
<evidence type="ECO:0000259" key="2">
    <source>
        <dbReference type="SMART" id="SM00530"/>
    </source>
</evidence>
<dbReference type="Gene3D" id="1.25.40.10">
    <property type="entry name" value="Tetratricopeptide repeat domain"/>
    <property type="match status" value="1"/>
</dbReference>
<dbReference type="CDD" id="cd00093">
    <property type="entry name" value="HTH_XRE"/>
    <property type="match status" value="1"/>
</dbReference>
<evidence type="ECO:0000256" key="1">
    <source>
        <dbReference type="SAM" id="Coils"/>
    </source>
</evidence>
<dbReference type="SUPFAM" id="SSF47413">
    <property type="entry name" value="lambda repressor-like DNA-binding domains"/>
    <property type="match status" value="1"/>
</dbReference>
<name>A0A316DE44_9BACL</name>
<protein>
    <recommendedName>
        <fullName evidence="2">HTH cro/C1-type domain-containing protein</fullName>
    </recommendedName>
</protein>
<feature type="coiled-coil region" evidence="1">
    <location>
        <begin position="82"/>
        <end position="109"/>
    </location>
</feature>
<keyword evidence="4" id="KW-1185">Reference proteome</keyword>
<dbReference type="OrthoDB" id="2488002at2"/>
<sequence length="391" mass="44687">MSTLDATATAVVDKIPLGRRIGEIMEEKGDAFSIRAFSTRIGMNREILRVIIAGERTILPSELERIAEGLGISLERLKQLDTMHMEQELKALMNSKQDLKRALDLANQLVLVARGASEKCISLYSLGKVHYLSQQYDEAHQIWLDALPFAEKIQQKSGENNLYHLVTANLMLSYTVRKEYSNVEVMLKTVESVFLDAPEKIGSVYYTRMRIMQHTGNHTEARKYSYLCLEQFKLTKDDYQIGLALINAADCDYRLGDFETSVELLKAACVRLEDVPHFQIVAGKDLAKTLLKLGRCTEALQIIETYLPRAVDYPDYRGKLLILYSIATNDISYAEGVTKDAQFALKVRLLAYKYLMNHYKEQRDACTLLRYYEEAELLSAPNYDYLEEDEL</sequence>
<dbReference type="AlphaFoldDB" id="A0A316DE44"/>
<proteinExistence type="predicted"/>
<dbReference type="SMART" id="SM00530">
    <property type="entry name" value="HTH_XRE"/>
    <property type="match status" value="1"/>
</dbReference>
<accession>A0A316DE44</accession>
<dbReference type="InterPro" id="IPR010982">
    <property type="entry name" value="Lambda_DNA-bd_dom_sf"/>
</dbReference>
<dbReference type="InterPro" id="IPR011990">
    <property type="entry name" value="TPR-like_helical_dom_sf"/>
</dbReference>
<dbReference type="InterPro" id="IPR001387">
    <property type="entry name" value="Cro/C1-type_HTH"/>
</dbReference>
<organism evidence="3 4">
    <name type="scientific">Tumebacillus permanentifrigoris</name>
    <dbReference type="NCBI Taxonomy" id="378543"/>
    <lineage>
        <taxon>Bacteria</taxon>
        <taxon>Bacillati</taxon>
        <taxon>Bacillota</taxon>
        <taxon>Bacilli</taxon>
        <taxon>Bacillales</taxon>
        <taxon>Alicyclobacillaceae</taxon>
        <taxon>Tumebacillus</taxon>
    </lineage>
</organism>
<gene>
    <name evidence="3" type="ORF">C7459_102222</name>
</gene>
<feature type="domain" description="HTH cro/C1-type" evidence="2">
    <location>
        <begin position="20"/>
        <end position="77"/>
    </location>
</feature>
<dbReference type="Gene3D" id="1.10.260.40">
    <property type="entry name" value="lambda repressor-like DNA-binding domains"/>
    <property type="match status" value="1"/>
</dbReference>
<dbReference type="Proteomes" id="UP000245634">
    <property type="component" value="Unassembled WGS sequence"/>
</dbReference>
<evidence type="ECO:0000313" key="4">
    <source>
        <dbReference type="Proteomes" id="UP000245634"/>
    </source>
</evidence>